<evidence type="ECO:0000313" key="2">
    <source>
        <dbReference type="Proteomes" id="UP001500909"/>
    </source>
</evidence>
<organism evidence="1 2">
    <name type="scientific">Streptomyces olivaceiscleroticus</name>
    <dbReference type="NCBI Taxonomy" id="68245"/>
    <lineage>
        <taxon>Bacteria</taxon>
        <taxon>Bacillati</taxon>
        <taxon>Actinomycetota</taxon>
        <taxon>Actinomycetes</taxon>
        <taxon>Kitasatosporales</taxon>
        <taxon>Streptomycetaceae</taxon>
        <taxon>Streptomyces</taxon>
    </lineage>
</organism>
<dbReference type="EMBL" id="BAAABY010000029">
    <property type="protein sequence ID" value="GAA0472204.1"/>
    <property type="molecule type" value="Genomic_DNA"/>
</dbReference>
<keyword evidence="2" id="KW-1185">Reference proteome</keyword>
<comment type="caution">
    <text evidence="1">The sequence shown here is derived from an EMBL/GenBank/DDBJ whole genome shotgun (WGS) entry which is preliminary data.</text>
</comment>
<evidence type="ECO:0000313" key="1">
    <source>
        <dbReference type="EMBL" id="GAA0472204.1"/>
    </source>
</evidence>
<name>A0ABN1ABA8_9ACTN</name>
<gene>
    <name evidence="1" type="ORF">GCM10010361_40480</name>
</gene>
<proteinExistence type="predicted"/>
<accession>A0ABN1ABA8</accession>
<dbReference type="Proteomes" id="UP001500909">
    <property type="component" value="Unassembled WGS sequence"/>
</dbReference>
<reference evidence="1 2" key="1">
    <citation type="journal article" date="2019" name="Int. J. Syst. Evol. Microbiol.">
        <title>The Global Catalogue of Microorganisms (GCM) 10K type strain sequencing project: providing services to taxonomists for standard genome sequencing and annotation.</title>
        <authorList>
            <consortium name="The Broad Institute Genomics Platform"/>
            <consortium name="The Broad Institute Genome Sequencing Center for Infectious Disease"/>
            <person name="Wu L."/>
            <person name="Ma J."/>
        </authorList>
    </citation>
    <scope>NUCLEOTIDE SEQUENCE [LARGE SCALE GENOMIC DNA]</scope>
    <source>
        <strain evidence="1 2">JCM 4805</strain>
    </source>
</reference>
<sequence length="186" mass="20845">MWRGDRARRSRRDRAADEVERRNREFVAELDLPPVDSVLDLVPFMEDRFGRSIRLMPFTPDPSDPDALDSSAPCGMWLATGTTDYVFYDTGISRAHAEVIVGHEFAHMLRRHRGKSPVDTGNLGGLITGIDPGIVQLVLGRTRYNEPEEFEAEMLGSLLQEHVSVSRAAASRTSRDADPIARTLLR</sequence>
<evidence type="ECO:0008006" key="3">
    <source>
        <dbReference type="Google" id="ProtNLM"/>
    </source>
</evidence>
<protein>
    <recommendedName>
        <fullName evidence="3">Toxin-antitoxin system, toxin component</fullName>
    </recommendedName>
</protein>